<dbReference type="InterPro" id="IPR009003">
    <property type="entry name" value="Peptidase_S1_PA"/>
</dbReference>
<comment type="caution">
    <text evidence="1">The sequence shown here is derived from an EMBL/GenBank/DDBJ whole genome shotgun (WGS) entry which is preliminary data.</text>
</comment>
<accession>A0A820F752</accession>
<reference evidence="1" key="1">
    <citation type="submission" date="2021-02" db="EMBL/GenBank/DDBJ databases">
        <authorList>
            <person name="Nowell W R."/>
        </authorList>
    </citation>
    <scope>NUCLEOTIDE SEQUENCE</scope>
</reference>
<dbReference type="AlphaFoldDB" id="A0A820F752"/>
<evidence type="ECO:0000313" key="2">
    <source>
        <dbReference type="Proteomes" id="UP000663844"/>
    </source>
</evidence>
<sequence>GLINTFPAFFPNYDGSQITCDLEGGSSGGPWFQQYNANTMSGLIMGVMSFDTELDETKRYAACFRQGNMGQLYANCQSA</sequence>
<dbReference type="Proteomes" id="UP000663844">
    <property type="component" value="Unassembled WGS sequence"/>
</dbReference>
<feature type="non-terminal residue" evidence="1">
    <location>
        <position position="1"/>
    </location>
</feature>
<dbReference type="SUPFAM" id="SSF50494">
    <property type="entry name" value="Trypsin-like serine proteases"/>
    <property type="match status" value="1"/>
</dbReference>
<gene>
    <name evidence="1" type="ORF">OXD698_LOCUS43752</name>
</gene>
<proteinExistence type="predicted"/>
<name>A0A820F752_9BILA</name>
<dbReference type="InterPro" id="IPR043504">
    <property type="entry name" value="Peptidase_S1_PA_chymotrypsin"/>
</dbReference>
<evidence type="ECO:0000313" key="1">
    <source>
        <dbReference type="EMBL" id="CAF4256881.1"/>
    </source>
</evidence>
<protein>
    <submittedName>
        <fullName evidence="1">Uncharacterized protein</fullName>
    </submittedName>
</protein>
<organism evidence="1 2">
    <name type="scientific">Adineta steineri</name>
    <dbReference type="NCBI Taxonomy" id="433720"/>
    <lineage>
        <taxon>Eukaryota</taxon>
        <taxon>Metazoa</taxon>
        <taxon>Spiralia</taxon>
        <taxon>Gnathifera</taxon>
        <taxon>Rotifera</taxon>
        <taxon>Eurotatoria</taxon>
        <taxon>Bdelloidea</taxon>
        <taxon>Adinetida</taxon>
        <taxon>Adinetidae</taxon>
        <taxon>Adineta</taxon>
    </lineage>
</organism>
<dbReference type="Gene3D" id="2.40.10.10">
    <property type="entry name" value="Trypsin-like serine proteases"/>
    <property type="match status" value="1"/>
</dbReference>
<dbReference type="EMBL" id="CAJOAZ010012736">
    <property type="protein sequence ID" value="CAF4256881.1"/>
    <property type="molecule type" value="Genomic_DNA"/>
</dbReference>